<dbReference type="InterPro" id="IPR025743">
    <property type="entry name" value="TssM1_N"/>
</dbReference>
<evidence type="ECO:0000313" key="5">
    <source>
        <dbReference type="EMBL" id="MQX35936.1"/>
    </source>
</evidence>
<accession>A0A7X1ZCC0</accession>
<dbReference type="PANTHER" id="PTHR36153">
    <property type="entry name" value="INNER MEMBRANE PROTEIN-RELATED"/>
    <property type="match status" value="1"/>
</dbReference>
<comment type="caution">
    <text evidence="5">The sequence shown here is derived from an EMBL/GenBank/DDBJ whole genome shotgun (WGS) entry which is preliminary data.</text>
</comment>
<dbReference type="InterPro" id="IPR017731">
    <property type="entry name" value="TssM1-like"/>
</dbReference>
<feature type="transmembrane region" description="Helical" evidence="1">
    <location>
        <begin position="12"/>
        <end position="33"/>
    </location>
</feature>
<dbReference type="EMBL" id="WIVE01000010">
    <property type="protein sequence ID" value="MQX35936.1"/>
    <property type="molecule type" value="Genomic_DNA"/>
</dbReference>
<keyword evidence="1" id="KW-1133">Transmembrane helix</keyword>
<dbReference type="Pfam" id="PF06761">
    <property type="entry name" value="IcmF-related"/>
    <property type="match status" value="1"/>
</dbReference>
<keyword evidence="1" id="KW-0472">Membrane</keyword>
<dbReference type="OrthoDB" id="9758229at2"/>
<evidence type="ECO:0000313" key="6">
    <source>
        <dbReference type="Proteomes" id="UP000434582"/>
    </source>
</evidence>
<gene>
    <name evidence="5" type="primary">tssM</name>
    <name evidence="5" type="ORF">GHC57_05325</name>
</gene>
<evidence type="ECO:0000259" key="2">
    <source>
        <dbReference type="Pfam" id="PF06744"/>
    </source>
</evidence>
<evidence type="ECO:0000259" key="3">
    <source>
        <dbReference type="Pfam" id="PF06761"/>
    </source>
</evidence>
<dbReference type="Pfam" id="PF06744">
    <property type="entry name" value="IcmF_C"/>
    <property type="match status" value="1"/>
</dbReference>
<sequence>MSKIVSILKSGWFIGLIGTLFLILLVLFLGPLIGFGDARPLEGIAARLLIALILLMIWAGFVVWGLLRRRKRQAELVDGVASNAAAGGDAGPEVEALRKNLERALGELQRMRRKDGKSGRQYLYELPWYMIIGPPGSGKTTALLNSGLGFPLGNDPKQAKVSGAGGTRNCDWWFTDEAVLLDTAGRYTTQDSDATIDAAAWQGFLDILRKARPRQPVNGLIVAISIGDIMTASEQERRDHALSIKKRISELYDRLGLRLPVYVMLTKADLIAGFMEFFGDMRRDDRAQVWGMTFPFLDRAKDDDTDPLDLFPEEFDLLLERLEQRRLDRLHQEDDFARAGLVAGLPLQVAALRDSIMQVLEEAFRAGRYEEPVLLRGVYFTSGTQEGTPIDRVMAGLAGRFGVPPARFGAFRGDGRSYFLTRLLREVLFKEAGMVGRNRAVERRQRLIRGTAIAVALIVLMTGAGLWTWSTLVNRDLIARTQDGIDTYRTQVAQIMPADGETVLVESSDLRPILPPLATLRGLPLGYAERDQDPPVGSGFGLYQGDKLAQQARSAYKEALNGLLLPRLTYRLREMLVEASETEALYGLLKMYLMVGGQGPVNATLIREWARFDLSRRYPGASNQPLRDEVEGHIVALTEGVLRTMPIDGPLVTRTREILQRQPLAERAYALIKNSRAAKALPEWRITDAAGPTARRVFVRRSGVDLDEGIDGFYTYQGFTEVFLPSLVDVSREVASESWVLGENATLDDAQIRLLERDLAALYMDDYVAQWDGLLSDIELVPFNAASDATEVLALLSGANSPLRNLLHEAAQQTRLARPEAQGGLGGALANLGSGGSAQQNAETIESAAGEVRNVGQTFGIGTNTVSVVERLAGIFSDSSFTGGGGGAGGTGAASERALPGQFVNDRFRQLHEYVLAMDGGTAPVENLIRQLGEAYNELRRVSDGGGGLAGVIGGGGGGGGGGGVDAVQRLGTEATQVPAPLAGWLEHIASGGQSIAVSSTKDGLDTAWKADVLPLCQQALNNRYPFASGSGSDVATADFVRLFSPNGLIDGFFRQNLLPYVDMGRKPWRSRRYNGIDVGLSRGALAQFERAAAIRDAFFPTGGAQLNVPFEVTPVSLDANANSVVLEIDGQQVNYAHGPVLTSRLTWPGTGSQTRVSFQSNAPGLPSISGFAGPWAFFRLLDQGQRLDGGTGDRFRVQWSTGGLSAIFEIRAGSVMNPFNLRELKAFRCPGSL</sequence>
<dbReference type="NCBIfam" id="TIGR03348">
    <property type="entry name" value="VI_IcmF"/>
    <property type="match status" value="1"/>
</dbReference>
<dbReference type="Pfam" id="PF14331">
    <property type="entry name" value="IcmF-related_N"/>
    <property type="match status" value="1"/>
</dbReference>
<dbReference type="InterPro" id="IPR027417">
    <property type="entry name" value="P-loop_NTPase"/>
</dbReference>
<name>A0A7X1ZCC0_9PROT</name>
<dbReference type="InterPro" id="IPR010623">
    <property type="entry name" value="IcmF_C"/>
</dbReference>
<dbReference type="SUPFAM" id="SSF52540">
    <property type="entry name" value="P-loop containing nucleoside triphosphate hydrolases"/>
    <property type="match status" value="1"/>
</dbReference>
<keyword evidence="1" id="KW-0812">Transmembrane</keyword>
<reference evidence="5 6" key="1">
    <citation type="submission" date="2019-10" db="EMBL/GenBank/DDBJ databases">
        <title>Draft whole-genome sequence of the purple nonsulfur photosynthetic bacterium Roseospira navarrensis DSM 15114.</title>
        <authorList>
            <person name="Kyndt J.A."/>
            <person name="Meyer T.E."/>
        </authorList>
    </citation>
    <scope>NUCLEOTIDE SEQUENCE [LARGE SCALE GENOMIC DNA]</scope>
    <source>
        <strain evidence="5 6">DSM 15114</strain>
    </source>
</reference>
<dbReference type="RefSeq" id="WP_153341928.1">
    <property type="nucleotide sequence ID" value="NZ_WIVE01000010.1"/>
</dbReference>
<feature type="domain" description="Type VI secretion system IcmF C-terminal" evidence="2">
    <location>
        <begin position="1111"/>
        <end position="1215"/>
    </location>
</feature>
<keyword evidence="6" id="KW-1185">Reference proteome</keyword>
<dbReference type="InterPro" id="IPR009612">
    <property type="entry name" value="IcmF-rel"/>
</dbReference>
<evidence type="ECO:0000259" key="4">
    <source>
        <dbReference type="Pfam" id="PF14331"/>
    </source>
</evidence>
<dbReference type="Proteomes" id="UP000434582">
    <property type="component" value="Unassembled WGS sequence"/>
</dbReference>
<dbReference type="AlphaFoldDB" id="A0A7X1ZCC0"/>
<feature type="domain" description="Type VI secretion system component TssM1 N-terminal" evidence="4">
    <location>
        <begin position="196"/>
        <end position="455"/>
    </location>
</feature>
<protein>
    <submittedName>
        <fullName evidence="5">Type VI secretion system membrane subunit TssM</fullName>
    </submittedName>
</protein>
<organism evidence="5 6">
    <name type="scientific">Roseospira navarrensis</name>
    <dbReference type="NCBI Taxonomy" id="140058"/>
    <lineage>
        <taxon>Bacteria</taxon>
        <taxon>Pseudomonadati</taxon>
        <taxon>Pseudomonadota</taxon>
        <taxon>Alphaproteobacteria</taxon>
        <taxon>Rhodospirillales</taxon>
        <taxon>Rhodospirillaceae</taxon>
        <taxon>Roseospira</taxon>
    </lineage>
</organism>
<dbReference type="PANTHER" id="PTHR36153:SF1">
    <property type="entry name" value="TYPE VI SECRETION SYSTEM COMPONENT TSSM1"/>
    <property type="match status" value="1"/>
</dbReference>
<feature type="domain" description="IcmF-related" evidence="3">
    <location>
        <begin position="514"/>
        <end position="815"/>
    </location>
</feature>
<feature type="transmembrane region" description="Helical" evidence="1">
    <location>
        <begin position="45"/>
        <end position="67"/>
    </location>
</feature>
<proteinExistence type="predicted"/>
<evidence type="ECO:0000256" key="1">
    <source>
        <dbReference type="SAM" id="Phobius"/>
    </source>
</evidence>
<dbReference type="InterPro" id="IPR053156">
    <property type="entry name" value="T6SS_TssM-like"/>
</dbReference>
<feature type="transmembrane region" description="Helical" evidence="1">
    <location>
        <begin position="447"/>
        <end position="469"/>
    </location>
</feature>